<dbReference type="RefSeq" id="WP_072948848.1">
    <property type="nucleotide sequence ID" value="NZ_FNSV01000001.1"/>
</dbReference>
<gene>
    <name evidence="1" type="ORF">SAMN04490239_0169</name>
</gene>
<dbReference type="OrthoDB" id="4715929at2"/>
<accession>A0A1H4I9J6</accession>
<keyword evidence="2" id="KW-1185">Reference proteome</keyword>
<dbReference type="EMBL" id="FNSV01000001">
    <property type="protein sequence ID" value="SEB29952.1"/>
    <property type="molecule type" value="Genomic_DNA"/>
</dbReference>
<dbReference type="AlphaFoldDB" id="A0A1H4I9J6"/>
<proteinExistence type="predicted"/>
<reference evidence="2" key="1">
    <citation type="submission" date="2016-10" db="EMBL/GenBank/DDBJ databases">
        <authorList>
            <person name="Varghese N."/>
            <person name="Submissions S."/>
        </authorList>
    </citation>
    <scope>NUCLEOTIDE SEQUENCE [LARGE SCALE GENOMIC DNA]</scope>
    <source>
        <strain evidence="2">DSM 44498</strain>
    </source>
</reference>
<sequence>MASSGWEYWRVTRVADDSLEWLAITRPGARGIDARKVWTLMPNGLWFIANWYLTEDYWREDTTSVWAFENIDIEDARQVALEVPQPSPEDMTRLTRPETSLTFDQIDRHATDKILGKRAAGAIASRR</sequence>
<evidence type="ECO:0000313" key="2">
    <source>
        <dbReference type="Proteomes" id="UP000183561"/>
    </source>
</evidence>
<organism evidence="1 2">
    <name type="scientific">Rhodococcus koreensis</name>
    <dbReference type="NCBI Taxonomy" id="99653"/>
    <lineage>
        <taxon>Bacteria</taxon>
        <taxon>Bacillati</taxon>
        <taxon>Actinomycetota</taxon>
        <taxon>Actinomycetes</taxon>
        <taxon>Mycobacteriales</taxon>
        <taxon>Nocardiaceae</taxon>
        <taxon>Rhodococcus</taxon>
    </lineage>
</organism>
<name>A0A1H4I9J6_9NOCA</name>
<evidence type="ECO:0000313" key="1">
    <source>
        <dbReference type="EMBL" id="SEB29952.1"/>
    </source>
</evidence>
<protein>
    <submittedName>
        <fullName evidence="1">Uncharacterized protein</fullName>
    </submittedName>
</protein>
<dbReference type="Proteomes" id="UP000183561">
    <property type="component" value="Unassembled WGS sequence"/>
</dbReference>